<proteinExistence type="predicted"/>
<dbReference type="EMBL" id="CP067018">
    <property type="protein sequence ID" value="QQN58854.1"/>
    <property type="molecule type" value="Genomic_DNA"/>
</dbReference>
<name>A0A7T7ZY80_9FLAO</name>
<dbReference type="AlphaFoldDB" id="A0A7T7ZY80"/>
<protein>
    <submittedName>
        <fullName evidence="1">Uncharacterized protein</fullName>
    </submittedName>
</protein>
<accession>A0A7T7ZY80</accession>
<gene>
    <name evidence="1" type="ORF">I6H88_20935</name>
</gene>
<dbReference type="OrthoDB" id="1149023at2"/>
<reference evidence="1 2" key="1">
    <citation type="submission" date="2020-12" db="EMBL/GenBank/DDBJ databases">
        <title>FDA dAtabase for Regulatory Grade micrObial Sequences (FDA-ARGOS): Supporting development and validation of Infectious Disease Dx tests.</title>
        <authorList>
            <person name="Kerrigan L."/>
            <person name="Long C."/>
            <person name="Tallon L."/>
            <person name="Sadzewicz L."/>
            <person name="Zhao X."/>
            <person name="Boylan J."/>
            <person name="Ott S."/>
            <person name="Bowen H."/>
            <person name="Vavikolanu K."/>
            <person name="Mehta A."/>
            <person name="Aluvathingal J."/>
            <person name="Nadendla S."/>
            <person name="Yan Y."/>
            <person name="Sichtig H."/>
        </authorList>
    </citation>
    <scope>NUCLEOTIDE SEQUENCE [LARGE SCALE GENOMIC DNA]</scope>
    <source>
        <strain evidence="1 2">FDAARGOS_1031</strain>
    </source>
</reference>
<sequence length="301" mass="35066">MRNLIIIVFILFYGKAKFQDKANTMIKKVETKNKKMDIQKPYYTAKLQVQACYYEVFLNDIPVFSYGVKGGMTNEIPLNTCILTSGKQLLKIRLSPMFNNMQLNANTDLSVDFGYSEVIDGKKMSDYVSLGKFQLPKEILEKKLPYYEIELPFDASVSWNYKSILEDAQDLSNTTTFLDEGARKFYKVLQSKDSESYFEIMKQSIKMQAQMEYMSKQEVDDLYKETNLSNIKKLYPLEDYDIKFYAKGKLVRFVSKKKDENGNQYLFKYTVPPLMAGKQDGEGAFNYLFYLPKGKKQLEVF</sequence>
<dbReference type="GeneID" id="93133221"/>
<evidence type="ECO:0000313" key="2">
    <source>
        <dbReference type="Proteomes" id="UP000595426"/>
    </source>
</evidence>
<dbReference type="KEGG" id="egm:AYC65_09905"/>
<keyword evidence="2" id="KW-1185">Reference proteome</keyword>
<dbReference type="Proteomes" id="UP000595426">
    <property type="component" value="Chromosome"/>
</dbReference>
<dbReference type="RefSeq" id="WP_034869993.1">
    <property type="nucleotide sequence ID" value="NZ_CBCSDR010000001.1"/>
</dbReference>
<organism evidence="1 2">
    <name type="scientific">Elizabethkingia bruuniana</name>
    <dbReference type="NCBI Taxonomy" id="1756149"/>
    <lineage>
        <taxon>Bacteria</taxon>
        <taxon>Pseudomonadati</taxon>
        <taxon>Bacteroidota</taxon>
        <taxon>Flavobacteriia</taxon>
        <taxon>Flavobacteriales</taxon>
        <taxon>Weeksellaceae</taxon>
        <taxon>Elizabethkingia</taxon>
    </lineage>
</organism>
<evidence type="ECO:0000313" key="1">
    <source>
        <dbReference type="EMBL" id="QQN58854.1"/>
    </source>
</evidence>